<feature type="region of interest" description="Disordered" evidence="1">
    <location>
        <begin position="203"/>
        <end position="222"/>
    </location>
</feature>
<feature type="region of interest" description="Disordered" evidence="1">
    <location>
        <begin position="75"/>
        <end position="99"/>
    </location>
</feature>
<sequence length="222" mass="24992">MATPSAIYMRVHGLGGDFVSLTETLGQSSQYAAQIAPERISLEYRLRNAAHLQDATNSLLTGLERTLRRVRGEEAPWEALQDSDHDSDSASNASSDTGEDTELKQLIASIKSSVTCLFRPSMTIRNPVSDDRLQRTITVDKSYYEEHDILHTRAKYPDCADYLTERLGRAISARRQYLSYRELHHQKLAKDVDLIGLEHTRTECTSNSTEATPPTYSSDRKL</sequence>
<gene>
    <name evidence="2" type="ORF">P171DRAFT_522225</name>
</gene>
<dbReference type="Proteomes" id="UP000799764">
    <property type="component" value="Unassembled WGS sequence"/>
</dbReference>
<dbReference type="AlphaFoldDB" id="A0A9P4PIY6"/>
<protein>
    <submittedName>
        <fullName evidence="2">Uncharacterized protein</fullName>
    </submittedName>
</protein>
<evidence type="ECO:0000313" key="2">
    <source>
        <dbReference type="EMBL" id="KAF2443726.1"/>
    </source>
</evidence>
<organism evidence="2 3">
    <name type="scientific">Karstenula rhodostoma CBS 690.94</name>
    <dbReference type="NCBI Taxonomy" id="1392251"/>
    <lineage>
        <taxon>Eukaryota</taxon>
        <taxon>Fungi</taxon>
        <taxon>Dikarya</taxon>
        <taxon>Ascomycota</taxon>
        <taxon>Pezizomycotina</taxon>
        <taxon>Dothideomycetes</taxon>
        <taxon>Pleosporomycetidae</taxon>
        <taxon>Pleosporales</taxon>
        <taxon>Massarineae</taxon>
        <taxon>Didymosphaeriaceae</taxon>
        <taxon>Karstenula</taxon>
    </lineage>
</organism>
<dbReference type="PANTHER" id="PTHR35391:SF7">
    <property type="entry name" value="C2H2-TYPE DOMAIN-CONTAINING PROTEIN"/>
    <property type="match status" value="1"/>
</dbReference>
<reference evidence="2" key="1">
    <citation type="journal article" date="2020" name="Stud. Mycol.">
        <title>101 Dothideomycetes genomes: a test case for predicting lifestyles and emergence of pathogens.</title>
        <authorList>
            <person name="Haridas S."/>
            <person name="Albert R."/>
            <person name="Binder M."/>
            <person name="Bloem J."/>
            <person name="Labutti K."/>
            <person name="Salamov A."/>
            <person name="Andreopoulos B."/>
            <person name="Baker S."/>
            <person name="Barry K."/>
            <person name="Bills G."/>
            <person name="Bluhm B."/>
            <person name="Cannon C."/>
            <person name="Castanera R."/>
            <person name="Culley D."/>
            <person name="Daum C."/>
            <person name="Ezra D."/>
            <person name="Gonzalez J."/>
            <person name="Henrissat B."/>
            <person name="Kuo A."/>
            <person name="Liang C."/>
            <person name="Lipzen A."/>
            <person name="Lutzoni F."/>
            <person name="Magnuson J."/>
            <person name="Mondo S."/>
            <person name="Nolan M."/>
            <person name="Ohm R."/>
            <person name="Pangilinan J."/>
            <person name="Park H.-J."/>
            <person name="Ramirez L."/>
            <person name="Alfaro M."/>
            <person name="Sun H."/>
            <person name="Tritt A."/>
            <person name="Yoshinaga Y."/>
            <person name="Zwiers L.-H."/>
            <person name="Turgeon B."/>
            <person name="Goodwin S."/>
            <person name="Spatafora J."/>
            <person name="Crous P."/>
            <person name="Grigoriev I."/>
        </authorList>
    </citation>
    <scope>NUCLEOTIDE SEQUENCE</scope>
    <source>
        <strain evidence="2">CBS 690.94</strain>
    </source>
</reference>
<dbReference type="OrthoDB" id="6133115at2759"/>
<proteinExistence type="predicted"/>
<evidence type="ECO:0000313" key="3">
    <source>
        <dbReference type="Proteomes" id="UP000799764"/>
    </source>
</evidence>
<keyword evidence="3" id="KW-1185">Reference proteome</keyword>
<evidence type="ECO:0000256" key="1">
    <source>
        <dbReference type="SAM" id="MobiDB-lite"/>
    </source>
</evidence>
<comment type="caution">
    <text evidence="2">The sequence shown here is derived from an EMBL/GenBank/DDBJ whole genome shotgun (WGS) entry which is preliminary data.</text>
</comment>
<dbReference type="PANTHER" id="PTHR35391">
    <property type="entry name" value="C2H2-TYPE DOMAIN-CONTAINING PROTEIN-RELATED"/>
    <property type="match status" value="1"/>
</dbReference>
<name>A0A9P4PIY6_9PLEO</name>
<accession>A0A9P4PIY6</accession>
<dbReference type="EMBL" id="MU001502">
    <property type="protein sequence ID" value="KAF2443726.1"/>
    <property type="molecule type" value="Genomic_DNA"/>
</dbReference>